<keyword evidence="2" id="KW-1185">Reference proteome</keyword>
<dbReference type="RefSeq" id="WP_308896485.1">
    <property type="nucleotide sequence ID" value="NZ_CP133218.1"/>
</dbReference>
<dbReference type="Proteomes" id="UP001236657">
    <property type="component" value="Chromosome"/>
</dbReference>
<name>A0ABY9MSM4_9GAMM</name>
<sequence>MPTKTKTKTKTNKALNLYQLKQHKEQHMDAILAAIKIVITIDWD</sequence>
<dbReference type="EMBL" id="CP133218">
    <property type="protein sequence ID" value="WML91643.1"/>
    <property type="molecule type" value="Genomic_DNA"/>
</dbReference>
<evidence type="ECO:0000313" key="1">
    <source>
        <dbReference type="EMBL" id="WML91643.1"/>
    </source>
</evidence>
<accession>A0ABY9MSM4</accession>
<organism evidence="1 2">
    <name type="scientific">Thiothrix lacustris</name>
    <dbReference type="NCBI Taxonomy" id="525917"/>
    <lineage>
        <taxon>Bacteria</taxon>
        <taxon>Pseudomonadati</taxon>
        <taxon>Pseudomonadota</taxon>
        <taxon>Gammaproteobacteria</taxon>
        <taxon>Thiotrichales</taxon>
        <taxon>Thiotrichaceae</taxon>
        <taxon>Thiothrix</taxon>
    </lineage>
</organism>
<protein>
    <submittedName>
        <fullName evidence="1">Uncharacterized protein</fullName>
    </submittedName>
</protein>
<reference evidence="1 2" key="1">
    <citation type="submission" date="2023-08" db="EMBL/GenBank/DDBJ databases">
        <title>New molecular markers tilS and rpoB for phylogenetic and monitoring studies of the genus Thiothrix biodiversity.</title>
        <authorList>
            <person name="Ravin N.V."/>
            <person name="Smolyakov D."/>
            <person name="Markov N.D."/>
            <person name="Beletsky A.V."/>
            <person name="Mardanov A.V."/>
            <person name="Rudenko T.S."/>
            <person name="Grabovich M.Y."/>
        </authorList>
    </citation>
    <scope>NUCLEOTIDE SEQUENCE [LARGE SCALE GENOMIC DNA]</scope>
    <source>
        <strain evidence="1 2">MK1</strain>
    </source>
</reference>
<proteinExistence type="predicted"/>
<evidence type="ECO:0000313" key="2">
    <source>
        <dbReference type="Proteomes" id="UP001236657"/>
    </source>
</evidence>
<gene>
    <name evidence="1" type="ORF">RCF98_04710</name>
</gene>